<accession>A0A3S4T2M8</accession>
<dbReference type="InterPro" id="IPR012349">
    <property type="entry name" value="Split_barrel_FMN-bd"/>
</dbReference>
<reference evidence="1 2" key="1">
    <citation type="submission" date="2018-12" db="EMBL/GenBank/DDBJ databases">
        <authorList>
            <consortium name="Pathogen Informatics"/>
        </authorList>
    </citation>
    <scope>NUCLEOTIDE SEQUENCE [LARGE SCALE GENOMIC DNA]</scope>
    <source>
        <strain evidence="1 2">NCTC10485</strain>
    </source>
</reference>
<dbReference type="OrthoDB" id="3292498at2"/>
<gene>
    <name evidence="1" type="ORF">NCTC10485_03725</name>
</gene>
<dbReference type="Proteomes" id="UP000282551">
    <property type="component" value="Chromosome"/>
</dbReference>
<dbReference type="InterPro" id="IPR016791">
    <property type="entry name" value="Polyketide_synth_GrhN/RubW_prd"/>
</dbReference>
<name>A0A3S4T2M8_MYCCI</name>
<keyword evidence="2" id="KW-1185">Reference proteome</keyword>
<dbReference type="Gene3D" id="2.30.110.10">
    <property type="entry name" value="Electron Transport, Fmn-binding Protein, Chain A"/>
    <property type="match status" value="1"/>
</dbReference>
<dbReference type="EMBL" id="LR134355">
    <property type="protein sequence ID" value="VEG49417.1"/>
    <property type="molecule type" value="Genomic_DNA"/>
</dbReference>
<dbReference type="RefSeq" id="WP_126335095.1">
    <property type="nucleotide sequence ID" value="NZ_AP022604.1"/>
</dbReference>
<protein>
    <submittedName>
        <fullName evidence="1">Protein of uncharacterized function (DUF385)</fullName>
    </submittedName>
</protein>
<organism evidence="1 2">
    <name type="scientific">Mycolicibacterium chitae</name>
    <name type="common">Mycobacterium chitae</name>
    <dbReference type="NCBI Taxonomy" id="1792"/>
    <lineage>
        <taxon>Bacteria</taxon>
        <taxon>Bacillati</taxon>
        <taxon>Actinomycetota</taxon>
        <taxon>Actinomycetes</taxon>
        <taxon>Mycobacteriales</taxon>
        <taxon>Mycobacteriaceae</taxon>
        <taxon>Mycolicibacterium</taxon>
    </lineage>
</organism>
<proteinExistence type="predicted"/>
<dbReference type="PIRSF" id="PIRSF021513">
    <property type="entry name" value="GrhN_RubW_prd"/>
    <property type="match status" value="1"/>
</dbReference>
<evidence type="ECO:0000313" key="1">
    <source>
        <dbReference type="EMBL" id="VEG49417.1"/>
    </source>
</evidence>
<evidence type="ECO:0000313" key="2">
    <source>
        <dbReference type="Proteomes" id="UP000282551"/>
    </source>
</evidence>
<sequence length="160" mass="17678">MSDQSAAIDVAHPPELLIKTLNPILGRILRTPLGRPLGEFMLVRFTGRKSGRSFAVPVSAHELDGDLYAVLEAQWKFNFRDGADAVIHHSGRRRELRGRLIADRAAVVDIVNRLAVGYGPKKAQRTMGMGFRDGQLPTVADWEDAVARLNIAAIKFTPRP</sequence>
<dbReference type="AlphaFoldDB" id="A0A3S4T2M8"/>